<evidence type="ECO:0000313" key="1">
    <source>
        <dbReference type="EMBL" id="MBA4622194.1"/>
    </source>
</evidence>
<reference evidence="1" key="1">
    <citation type="journal article" date="2013" name="J. Plant Res.">
        <title>Effect of fungi and light on seed germination of three Opuntia species from semiarid lands of central Mexico.</title>
        <authorList>
            <person name="Delgado-Sanchez P."/>
            <person name="Jimenez-Bremont J.F."/>
            <person name="Guerrero-Gonzalez Mde L."/>
            <person name="Flores J."/>
        </authorList>
    </citation>
    <scope>NUCLEOTIDE SEQUENCE</scope>
    <source>
        <tissue evidence="1">Cladode</tissue>
    </source>
</reference>
<dbReference type="AlphaFoldDB" id="A0A7C8YMS5"/>
<organism evidence="1">
    <name type="scientific">Opuntia streptacantha</name>
    <name type="common">Prickly pear cactus</name>
    <name type="synonym">Opuntia cardona</name>
    <dbReference type="NCBI Taxonomy" id="393608"/>
    <lineage>
        <taxon>Eukaryota</taxon>
        <taxon>Viridiplantae</taxon>
        <taxon>Streptophyta</taxon>
        <taxon>Embryophyta</taxon>
        <taxon>Tracheophyta</taxon>
        <taxon>Spermatophyta</taxon>
        <taxon>Magnoliopsida</taxon>
        <taxon>eudicotyledons</taxon>
        <taxon>Gunneridae</taxon>
        <taxon>Pentapetalae</taxon>
        <taxon>Caryophyllales</taxon>
        <taxon>Cactineae</taxon>
        <taxon>Cactaceae</taxon>
        <taxon>Opuntioideae</taxon>
        <taxon>Opuntia</taxon>
    </lineage>
</organism>
<sequence>MIVGEKVHNSSRYKLQIQYNIQTSVSQSKIQQSQNFKANSTANFNGDSPIISTSLLDLLLGPQLIAVSTLLLTAVHSPRVQTSIALPANHLVLVELTSQSHQ</sequence>
<accession>A0A7C8YMS5</accession>
<protein>
    <submittedName>
        <fullName evidence="1">Uncharacterized protein</fullName>
    </submittedName>
</protein>
<proteinExistence type="predicted"/>
<reference evidence="1" key="2">
    <citation type="submission" date="2020-07" db="EMBL/GenBank/DDBJ databases">
        <authorList>
            <person name="Vera ALvarez R."/>
            <person name="Arias-Moreno D.M."/>
            <person name="Jimenez-Jacinto V."/>
            <person name="Jimenez-Bremont J.F."/>
            <person name="Swaminathan K."/>
            <person name="Moose S.P."/>
            <person name="Guerrero-Gonzalez M.L."/>
            <person name="Marino-Ramirez L."/>
            <person name="Landsman D."/>
            <person name="Rodriguez-Kessler M."/>
            <person name="Delgado-Sanchez P."/>
        </authorList>
    </citation>
    <scope>NUCLEOTIDE SEQUENCE</scope>
    <source>
        <tissue evidence="1">Cladode</tissue>
    </source>
</reference>
<dbReference type="EMBL" id="GISG01037483">
    <property type="protein sequence ID" value="MBA4622194.1"/>
    <property type="molecule type" value="Transcribed_RNA"/>
</dbReference>
<name>A0A7C8YMS5_OPUST</name>